<evidence type="ECO:0000256" key="5">
    <source>
        <dbReference type="SAM" id="MobiDB-lite"/>
    </source>
</evidence>
<dbReference type="PANTHER" id="PTHR45916">
    <property type="entry name" value="STRUCTURAL MAINTENANCE OF CHROMOSOMES PROTEIN 5"/>
    <property type="match status" value="1"/>
</dbReference>
<feature type="compositionally biased region" description="Basic and acidic residues" evidence="5">
    <location>
        <begin position="334"/>
        <end position="345"/>
    </location>
</feature>
<evidence type="ECO:0000313" key="8">
    <source>
        <dbReference type="Proteomes" id="UP000001876"/>
    </source>
</evidence>
<organism evidence="8">
    <name type="scientific">Micromonas pusilla (strain CCMP1545)</name>
    <name type="common">Picoplanktonic green alga</name>
    <dbReference type="NCBI Taxonomy" id="564608"/>
    <lineage>
        <taxon>Eukaryota</taxon>
        <taxon>Viridiplantae</taxon>
        <taxon>Chlorophyta</taxon>
        <taxon>Mamiellophyceae</taxon>
        <taxon>Mamiellales</taxon>
        <taxon>Mamiellaceae</taxon>
        <taxon>Micromonas</taxon>
    </lineage>
</organism>
<dbReference type="EMBL" id="GG663747">
    <property type="protein sequence ID" value="EEH52976.1"/>
    <property type="molecule type" value="Genomic_DNA"/>
</dbReference>
<evidence type="ECO:0000256" key="3">
    <source>
        <dbReference type="ARBA" id="ARBA00023054"/>
    </source>
</evidence>
<proteinExistence type="inferred from homology"/>
<feature type="coiled-coil region" evidence="4">
    <location>
        <begin position="664"/>
        <end position="733"/>
    </location>
</feature>
<dbReference type="KEGG" id="mpp:MICPUCDRAFT_36106"/>
<dbReference type="AlphaFoldDB" id="C1N4Q2"/>
<dbReference type="InterPro" id="IPR027417">
    <property type="entry name" value="P-loop_NTPase"/>
</dbReference>
<feature type="region of interest" description="Disordered" evidence="5">
    <location>
        <begin position="328"/>
        <end position="358"/>
    </location>
</feature>
<dbReference type="OrthoDB" id="10254973at2759"/>
<dbReference type="GO" id="GO:0003697">
    <property type="term" value="F:single-stranded DNA binding"/>
    <property type="evidence" value="ECO:0007669"/>
    <property type="project" value="TreeGrafter"/>
</dbReference>
<sequence>MPRIVKGEAAANPNVIDDIRPRPDTPEDEAAAAARARRRRAGPRHHPSEYPKGAVVRVKLHNFMTYGDVEMEPGPRLNVILGPNGTGKSSFVCALAIGLAGSTRLLGRADKIAEFVKRGEESGYSEITLATGSDSGTMVVKREIRRRDASSVWKVNGVIVTQERVKREMKALGVQLDNLCQFLPQDRVVEFAKMTPEQLLLETEKTIENGQLHDKHASLIEMKQGIADLERDVSSKRARVEKLKLENASLERDVDRFNEREKLVKEAEDMKKKRPWLEHEKARSKWGDAKQNLKECNRLIAEKERELAQFTEPVTLMNRLTTENHARLQAASKAKRDASRRRENATNELEDLATDATRSAKQLQNARERIMKQRGQLAAKERELQRAKKALADAPEPPDNAKELAEAKKAANDKNLEWRAVENKRDDLHAQLRQPQARLKSMEDRLAGIDSIRGQKLERLQWANQRSRGFNIQRGDEYVREHRNGFHKPVIGPLLTLVECEDATHRNYLEQNVPRWAWGTYITQDDRDRDKLSQAFKDFGLNVMNITNVSYREPDVSHLRSWGVTHRLDQCFQAEPIVKQALCDAGNVDRAFVMDPKVTDAQVEKLLKETNDVPKALTPRTVFNKTKSRYDPSAITLSTYGVKNSQLFTANANASQRAEVVEEIKGLKDDVATVKRSIEAANQEWNALQGQYLAATKRRDFISSMRRDAVQKKNALQQQVQVAEKALDLCRKSEDVEGLEATVAAKLKENTEKREKAVAAVTEATAACLKHMRERTACFLRAEECKVQSAHLQEVLDAAKGDQKDLLAAKDECVSNCVKTKEKARETKQAAESEAPMTPELQEKFLEYPATTEELDETIDAIETEADAILCPNGMVLEDFKRRKQEIDAIEADLKTGEAELTEKQSDIATVKDAWLPKLRELVDNINEQFKNNFAAIGCAGEVKLEERGDAFDAYRLELYVKFRAATDMHILDAHRQSGGERSVSTMLYLISLQELTKAPFRVVDEINQGMDPVNERKIFKRMTNAASREDTPQTFLLTPKLLNNLEYTEDCTVLCIFNGPWIAETAKQWRGIQSLLMPMGAGGGPGTP</sequence>
<dbReference type="Gene3D" id="3.40.50.300">
    <property type="entry name" value="P-loop containing nucleotide triphosphate hydrolases"/>
    <property type="match status" value="2"/>
</dbReference>
<evidence type="ECO:0000313" key="7">
    <source>
        <dbReference type="EMBL" id="EEH52976.1"/>
    </source>
</evidence>
<keyword evidence="8" id="KW-1185">Reference proteome</keyword>
<dbReference type="OMA" id="RFWTSQP"/>
<dbReference type="Proteomes" id="UP000001876">
    <property type="component" value="Unassembled WGS sequence"/>
</dbReference>
<evidence type="ECO:0000259" key="6">
    <source>
        <dbReference type="Pfam" id="PF13476"/>
    </source>
</evidence>
<dbReference type="RefSeq" id="XP_003063037.1">
    <property type="nucleotide sequence ID" value="XM_003062991.1"/>
</dbReference>
<dbReference type="Pfam" id="PF13476">
    <property type="entry name" value="AAA_23"/>
    <property type="match status" value="1"/>
</dbReference>
<feature type="coiled-coil region" evidence="4">
    <location>
        <begin position="226"/>
        <end position="260"/>
    </location>
</feature>
<dbReference type="GeneID" id="9688271"/>
<accession>C1N4Q2</accession>
<name>C1N4Q2_MICPC</name>
<comment type="similarity">
    <text evidence="1">Belongs to the SMC family. SMC5 subfamily.</text>
</comment>
<evidence type="ECO:0000256" key="1">
    <source>
        <dbReference type="ARBA" id="ARBA00010171"/>
    </source>
</evidence>
<dbReference type="GO" id="GO:0005634">
    <property type="term" value="C:nucleus"/>
    <property type="evidence" value="ECO:0007669"/>
    <property type="project" value="TreeGrafter"/>
</dbReference>
<feature type="compositionally biased region" description="Basic residues" evidence="5">
    <location>
        <begin position="35"/>
        <end position="45"/>
    </location>
</feature>
<dbReference type="InterPro" id="IPR038729">
    <property type="entry name" value="Rad50/SbcC_AAA"/>
</dbReference>
<dbReference type="GO" id="GO:0051276">
    <property type="term" value="P:chromosome organization"/>
    <property type="evidence" value="ECO:0007669"/>
    <property type="project" value="UniProtKB-ARBA"/>
</dbReference>
<gene>
    <name evidence="7" type="ORF">MICPUCDRAFT_36106</name>
</gene>
<dbReference type="GO" id="GO:0000724">
    <property type="term" value="P:double-strand break repair via homologous recombination"/>
    <property type="evidence" value="ECO:0007669"/>
    <property type="project" value="TreeGrafter"/>
</dbReference>
<dbReference type="PANTHER" id="PTHR45916:SF1">
    <property type="entry name" value="STRUCTURAL MAINTENANCE OF CHROMOSOMES PROTEIN 5"/>
    <property type="match status" value="1"/>
</dbReference>
<dbReference type="eggNOG" id="KOG0979">
    <property type="taxonomic scope" value="Eukaryota"/>
</dbReference>
<dbReference type="SUPFAM" id="SSF52540">
    <property type="entry name" value="P-loop containing nucleoside triphosphate hydrolases"/>
    <property type="match status" value="2"/>
</dbReference>
<dbReference type="GO" id="GO:0030915">
    <property type="term" value="C:Smc5-Smc6 complex"/>
    <property type="evidence" value="ECO:0007669"/>
    <property type="project" value="TreeGrafter"/>
</dbReference>
<dbReference type="STRING" id="564608.C1N4Q2"/>
<keyword evidence="3 4" id="KW-0175">Coiled coil</keyword>
<evidence type="ECO:0000256" key="2">
    <source>
        <dbReference type="ARBA" id="ARBA00018687"/>
    </source>
</evidence>
<reference evidence="7 8" key="1">
    <citation type="journal article" date="2009" name="Science">
        <title>Green evolution and dynamic adaptations revealed by genomes of the marine picoeukaryotes Micromonas.</title>
        <authorList>
            <person name="Worden A.Z."/>
            <person name="Lee J.H."/>
            <person name="Mock T."/>
            <person name="Rouze P."/>
            <person name="Simmons M.P."/>
            <person name="Aerts A.L."/>
            <person name="Allen A.E."/>
            <person name="Cuvelier M.L."/>
            <person name="Derelle E."/>
            <person name="Everett M.V."/>
            <person name="Foulon E."/>
            <person name="Grimwood J."/>
            <person name="Gundlach H."/>
            <person name="Henrissat B."/>
            <person name="Napoli C."/>
            <person name="McDonald S.M."/>
            <person name="Parker M.S."/>
            <person name="Rombauts S."/>
            <person name="Salamov A."/>
            <person name="Von Dassow P."/>
            <person name="Badger J.H."/>
            <person name="Coutinho P.M."/>
            <person name="Demir E."/>
            <person name="Dubchak I."/>
            <person name="Gentemann C."/>
            <person name="Eikrem W."/>
            <person name="Gready J.E."/>
            <person name="John U."/>
            <person name="Lanier W."/>
            <person name="Lindquist E.A."/>
            <person name="Lucas S."/>
            <person name="Mayer K.F."/>
            <person name="Moreau H."/>
            <person name="Not F."/>
            <person name="Otillar R."/>
            <person name="Panaud O."/>
            <person name="Pangilinan J."/>
            <person name="Paulsen I."/>
            <person name="Piegu B."/>
            <person name="Poliakov A."/>
            <person name="Robbens S."/>
            <person name="Schmutz J."/>
            <person name="Toulza E."/>
            <person name="Wyss T."/>
            <person name="Zelensky A."/>
            <person name="Zhou K."/>
            <person name="Armbrust E.V."/>
            <person name="Bhattacharya D."/>
            <person name="Goodenough U.W."/>
            <person name="Van de Peer Y."/>
            <person name="Grigoriev I.V."/>
        </authorList>
    </citation>
    <scope>NUCLEOTIDE SEQUENCE [LARGE SCALE GENOMIC DNA]</scope>
    <source>
        <strain evidence="7 8">CCMP1545</strain>
    </source>
</reference>
<evidence type="ECO:0000256" key="4">
    <source>
        <dbReference type="SAM" id="Coils"/>
    </source>
</evidence>
<feature type="region of interest" description="Disordered" evidence="5">
    <location>
        <begin position="1"/>
        <end position="50"/>
    </location>
</feature>
<protein>
    <recommendedName>
        <fullName evidence="2">Structural maintenance of chromosomes protein 5</fullName>
    </recommendedName>
</protein>
<feature type="domain" description="Rad50/SbcC-type AAA" evidence="6">
    <location>
        <begin position="57"/>
        <end position="302"/>
    </location>
</feature>